<dbReference type="InParanoid" id="A0A5C3PBM3"/>
<keyword evidence="2" id="KW-1185">Reference proteome</keyword>
<name>A0A5C3PBM3_9APHY</name>
<proteinExistence type="predicted"/>
<organism evidence="1 2">
    <name type="scientific">Polyporus arcularius HHB13444</name>
    <dbReference type="NCBI Taxonomy" id="1314778"/>
    <lineage>
        <taxon>Eukaryota</taxon>
        <taxon>Fungi</taxon>
        <taxon>Dikarya</taxon>
        <taxon>Basidiomycota</taxon>
        <taxon>Agaricomycotina</taxon>
        <taxon>Agaricomycetes</taxon>
        <taxon>Polyporales</taxon>
        <taxon>Polyporaceae</taxon>
        <taxon>Polyporus</taxon>
    </lineage>
</organism>
<gene>
    <name evidence="1" type="ORF">K466DRAFT_586642</name>
</gene>
<protein>
    <submittedName>
        <fullName evidence="1">Uncharacterized protein</fullName>
    </submittedName>
</protein>
<reference evidence="1 2" key="1">
    <citation type="journal article" date="2019" name="Nat. Ecol. Evol.">
        <title>Megaphylogeny resolves global patterns of mushroom evolution.</title>
        <authorList>
            <person name="Varga T."/>
            <person name="Krizsan K."/>
            <person name="Foldi C."/>
            <person name="Dima B."/>
            <person name="Sanchez-Garcia M."/>
            <person name="Sanchez-Ramirez S."/>
            <person name="Szollosi G.J."/>
            <person name="Szarkandi J.G."/>
            <person name="Papp V."/>
            <person name="Albert L."/>
            <person name="Andreopoulos W."/>
            <person name="Angelini C."/>
            <person name="Antonin V."/>
            <person name="Barry K.W."/>
            <person name="Bougher N.L."/>
            <person name="Buchanan P."/>
            <person name="Buyck B."/>
            <person name="Bense V."/>
            <person name="Catcheside P."/>
            <person name="Chovatia M."/>
            <person name="Cooper J."/>
            <person name="Damon W."/>
            <person name="Desjardin D."/>
            <person name="Finy P."/>
            <person name="Geml J."/>
            <person name="Haridas S."/>
            <person name="Hughes K."/>
            <person name="Justo A."/>
            <person name="Karasinski D."/>
            <person name="Kautmanova I."/>
            <person name="Kiss B."/>
            <person name="Kocsube S."/>
            <person name="Kotiranta H."/>
            <person name="LaButti K.M."/>
            <person name="Lechner B.E."/>
            <person name="Liimatainen K."/>
            <person name="Lipzen A."/>
            <person name="Lukacs Z."/>
            <person name="Mihaltcheva S."/>
            <person name="Morgado L.N."/>
            <person name="Niskanen T."/>
            <person name="Noordeloos M.E."/>
            <person name="Ohm R.A."/>
            <person name="Ortiz-Santana B."/>
            <person name="Ovrebo C."/>
            <person name="Racz N."/>
            <person name="Riley R."/>
            <person name="Savchenko A."/>
            <person name="Shiryaev A."/>
            <person name="Soop K."/>
            <person name="Spirin V."/>
            <person name="Szebenyi C."/>
            <person name="Tomsovsky M."/>
            <person name="Tulloss R.E."/>
            <person name="Uehling J."/>
            <person name="Grigoriev I.V."/>
            <person name="Vagvolgyi C."/>
            <person name="Papp T."/>
            <person name="Martin F.M."/>
            <person name="Miettinen O."/>
            <person name="Hibbett D.S."/>
            <person name="Nagy L.G."/>
        </authorList>
    </citation>
    <scope>NUCLEOTIDE SEQUENCE [LARGE SCALE GENOMIC DNA]</scope>
    <source>
        <strain evidence="1 2">HHB13444</strain>
    </source>
</reference>
<dbReference type="EMBL" id="ML211167">
    <property type="protein sequence ID" value="TFK87135.1"/>
    <property type="molecule type" value="Genomic_DNA"/>
</dbReference>
<accession>A0A5C3PBM3</accession>
<dbReference type="AlphaFoldDB" id="A0A5C3PBM3"/>
<evidence type="ECO:0000313" key="2">
    <source>
        <dbReference type="Proteomes" id="UP000308197"/>
    </source>
</evidence>
<sequence length="102" mass="11863">MSIYYGPQRPLNVYIPRPASPVMSMSPMYSPGSYAGSYYDHSPEMRMAPVYPQYAQPIPQRPMIYPQQPMYYNRFMRQQRPCCDDVCCDRCCDECCGPQCCC</sequence>
<dbReference type="Proteomes" id="UP000308197">
    <property type="component" value="Unassembled WGS sequence"/>
</dbReference>
<evidence type="ECO:0000313" key="1">
    <source>
        <dbReference type="EMBL" id="TFK87135.1"/>
    </source>
</evidence>